<feature type="transmembrane region" description="Helical" evidence="1">
    <location>
        <begin position="6"/>
        <end position="26"/>
    </location>
</feature>
<keyword evidence="3" id="KW-1185">Reference proteome</keyword>
<dbReference type="AlphaFoldDB" id="A0A399RMF9"/>
<feature type="transmembrane region" description="Helical" evidence="1">
    <location>
        <begin position="124"/>
        <end position="142"/>
    </location>
</feature>
<keyword evidence="1" id="KW-0812">Transmembrane</keyword>
<comment type="caution">
    <text evidence="2">The sequence shown here is derived from an EMBL/GenBank/DDBJ whole genome shotgun (WGS) entry which is preliminary data.</text>
</comment>
<keyword evidence="1" id="KW-0472">Membrane</keyword>
<sequence length="159" mass="17669">MFARFVFRIVGVVLVGAGLFITTVAMKERSRFLSIERSSERVIGIVVGHERPEYYFYEDRNKFAPVIQYETLEGDVRRFTAKTRASRSAFERGKTVDVLVRPCPTGEDCEAELTGGFTEFARKYLGLIMGGIFLLVGGALVWKPPSEFGDGHIGGGSSF</sequence>
<evidence type="ECO:0000313" key="2">
    <source>
        <dbReference type="EMBL" id="RIJ32856.1"/>
    </source>
</evidence>
<dbReference type="RefSeq" id="WP_119374937.1">
    <property type="nucleotide sequence ID" value="NZ_QWFX01000005.1"/>
</dbReference>
<name>A0A399RMF9_9PROT</name>
<evidence type="ECO:0000256" key="1">
    <source>
        <dbReference type="SAM" id="Phobius"/>
    </source>
</evidence>
<dbReference type="Proteomes" id="UP000266385">
    <property type="component" value="Unassembled WGS sequence"/>
</dbReference>
<dbReference type="EMBL" id="QWFX01000005">
    <property type="protein sequence ID" value="RIJ32856.1"/>
    <property type="molecule type" value="Genomic_DNA"/>
</dbReference>
<gene>
    <name evidence="2" type="ORF">D1223_03125</name>
</gene>
<keyword evidence="1" id="KW-1133">Transmembrane helix</keyword>
<reference evidence="2 3" key="1">
    <citation type="submission" date="2018-08" db="EMBL/GenBank/DDBJ databases">
        <title>Henriciella mobilis sp. nov., isolated from seawater.</title>
        <authorList>
            <person name="Cheng H."/>
            <person name="Wu Y.-H."/>
            <person name="Xu X.-W."/>
            <person name="Guo L.-L."/>
        </authorList>
    </citation>
    <scope>NUCLEOTIDE SEQUENCE [LARGE SCALE GENOMIC DNA]</scope>
    <source>
        <strain evidence="2 3">JN25</strain>
    </source>
</reference>
<accession>A0A399RMF9</accession>
<protein>
    <submittedName>
        <fullName evidence="2">DUF3592 domain-containing protein</fullName>
    </submittedName>
</protein>
<proteinExistence type="predicted"/>
<organism evidence="2 3">
    <name type="scientific">Henriciella mobilis</name>
    <dbReference type="NCBI Taxonomy" id="2305467"/>
    <lineage>
        <taxon>Bacteria</taxon>
        <taxon>Pseudomonadati</taxon>
        <taxon>Pseudomonadota</taxon>
        <taxon>Alphaproteobacteria</taxon>
        <taxon>Hyphomonadales</taxon>
        <taxon>Hyphomonadaceae</taxon>
        <taxon>Henriciella</taxon>
    </lineage>
</organism>
<evidence type="ECO:0000313" key="3">
    <source>
        <dbReference type="Proteomes" id="UP000266385"/>
    </source>
</evidence>